<keyword evidence="7 8" id="KW-0472">Membrane</keyword>
<evidence type="ECO:0000256" key="6">
    <source>
        <dbReference type="ARBA" id="ARBA00022989"/>
    </source>
</evidence>
<dbReference type="GO" id="GO:0016887">
    <property type="term" value="F:ATP hydrolysis activity"/>
    <property type="evidence" value="ECO:0007669"/>
    <property type="project" value="InterPro"/>
</dbReference>
<name>A0A1I0WFI0_9FIRM</name>
<dbReference type="InterPro" id="IPR003439">
    <property type="entry name" value="ABC_transporter-like_ATP-bd"/>
</dbReference>
<dbReference type="Pfam" id="PF00664">
    <property type="entry name" value="ABC_membrane"/>
    <property type="match status" value="1"/>
</dbReference>
<dbReference type="RefSeq" id="WP_092870682.1">
    <property type="nucleotide sequence ID" value="NZ_FOJY01000004.1"/>
</dbReference>
<feature type="transmembrane region" description="Helical" evidence="8">
    <location>
        <begin position="159"/>
        <end position="180"/>
    </location>
</feature>
<dbReference type="EMBL" id="FOJY01000004">
    <property type="protein sequence ID" value="SFA86706.1"/>
    <property type="molecule type" value="Genomic_DNA"/>
</dbReference>
<evidence type="ECO:0000256" key="8">
    <source>
        <dbReference type="SAM" id="Phobius"/>
    </source>
</evidence>
<dbReference type="Gene3D" id="1.20.1560.10">
    <property type="entry name" value="ABC transporter type 1, transmembrane domain"/>
    <property type="match status" value="2"/>
</dbReference>
<organism evidence="11 12">
    <name type="scientific">Acetitomaculum ruminis DSM 5522</name>
    <dbReference type="NCBI Taxonomy" id="1120918"/>
    <lineage>
        <taxon>Bacteria</taxon>
        <taxon>Bacillati</taxon>
        <taxon>Bacillota</taxon>
        <taxon>Clostridia</taxon>
        <taxon>Lachnospirales</taxon>
        <taxon>Lachnospiraceae</taxon>
        <taxon>Acetitomaculum</taxon>
    </lineage>
</organism>
<dbReference type="FunFam" id="3.40.50.300:FF:000287">
    <property type="entry name" value="Multidrug ABC transporter ATP-binding protein"/>
    <property type="match status" value="1"/>
</dbReference>
<dbReference type="PROSITE" id="PS50929">
    <property type="entry name" value="ABC_TM1F"/>
    <property type="match status" value="1"/>
</dbReference>
<keyword evidence="3 8" id="KW-0812">Transmembrane</keyword>
<keyword evidence="6 8" id="KW-1133">Transmembrane helix</keyword>
<evidence type="ECO:0000256" key="7">
    <source>
        <dbReference type="ARBA" id="ARBA00023136"/>
    </source>
</evidence>
<dbReference type="PANTHER" id="PTHR24221">
    <property type="entry name" value="ATP-BINDING CASSETTE SUB-FAMILY B"/>
    <property type="match status" value="1"/>
</dbReference>
<dbReference type="PROSITE" id="PS50893">
    <property type="entry name" value="ABC_TRANSPORTER_2"/>
    <property type="match status" value="1"/>
</dbReference>
<dbReference type="SMART" id="SM00382">
    <property type="entry name" value="AAA"/>
    <property type="match status" value="1"/>
</dbReference>
<feature type="transmembrane region" description="Helical" evidence="8">
    <location>
        <begin position="22"/>
        <end position="47"/>
    </location>
</feature>
<evidence type="ECO:0000256" key="3">
    <source>
        <dbReference type="ARBA" id="ARBA00022692"/>
    </source>
</evidence>
<accession>A0A1I0WFI0</accession>
<dbReference type="Pfam" id="PF00005">
    <property type="entry name" value="ABC_tran"/>
    <property type="match status" value="1"/>
</dbReference>
<evidence type="ECO:0000256" key="5">
    <source>
        <dbReference type="ARBA" id="ARBA00022840"/>
    </source>
</evidence>
<dbReference type="InterPro" id="IPR003593">
    <property type="entry name" value="AAA+_ATPase"/>
</dbReference>
<dbReference type="InterPro" id="IPR036640">
    <property type="entry name" value="ABC1_TM_sf"/>
</dbReference>
<dbReference type="Proteomes" id="UP000198838">
    <property type="component" value="Unassembled WGS sequence"/>
</dbReference>
<dbReference type="PROSITE" id="PS00211">
    <property type="entry name" value="ABC_TRANSPORTER_1"/>
    <property type="match status" value="1"/>
</dbReference>
<evidence type="ECO:0000256" key="4">
    <source>
        <dbReference type="ARBA" id="ARBA00022741"/>
    </source>
</evidence>
<dbReference type="SUPFAM" id="SSF90123">
    <property type="entry name" value="ABC transporter transmembrane region"/>
    <property type="match status" value="1"/>
</dbReference>
<dbReference type="SUPFAM" id="SSF52540">
    <property type="entry name" value="P-loop containing nucleoside triphosphate hydrolases"/>
    <property type="match status" value="1"/>
</dbReference>
<dbReference type="InterPro" id="IPR017871">
    <property type="entry name" value="ABC_transporter-like_CS"/>
</dbReference>
<dbReference type="InterPro" id="IPR027417">
    <property type="entry name" value="P-loop_NTPase"/>
</dbReference>
<dbReference type="PANTHER" id="PTHR24221:SF654">
    <property type="entry name" value="ATP-BINDING CASSETTE SUB-FAMILY B MEMBER 6"/>
    <property type="match status" value="1"/>
</dbReference>
<protein>
    <submittedName>
        <fullName evidence="11">ABC-type multidrug transport system, ATPase and permease component</fullName>
    </submittedName>
</protein>
<dbReference type="GO" id="GO:0005886">
    <property type="term" value="C:plasma membrane"/>
    <property type="evidence" value="ECO:0007669"/>
    <property type="project" value="UniProtKB-SubCell"/>
</dbReference>
<dbReference type="Gene3D" id="3.40.50.300">
    <property type="entry name" value="P-loop containing nucleotide triphosphate hydrolases"/>
    <property type="match status" value="1"/>
</dbReference>
<dbReference type="GO" id="GO:0005524">
    <property type="term" value="F:ATP binding"/>
    <property type="evidence" value="ECO:0007669"/>
    <property type="project" value="UniProtKB-KW"/>
</dbReference>
<dbReference type="GO" id="GO:0140359">
    <property type="term" value="F:ABC-type transporter activity"/>
    <property type="evidence" value="ECO:0007669"/>
    <property type="project" value="InterPro"/>
</dbReference>
<evidence type="ECO:0000256" key="1">
    <source>
        <dbReference type="ARBA" id="ARBA00004651"/>
    </source>
</evidence>
<keyword evidence="2" id="KW-0813">Transport</keyword>
<evidence type="ECO:0000256" key="2">
    <source>
        <dbReference type="ARBA" id="ARBA00022448"/>
    </source>
</evidence>
<evidence type="ECO:0000259" key="10">
    <source>
        <dbReference type="PROSITE" id="PS50929"/>
    </source>
</evidence>
<keyword evidence="4" id="KW-0547">Nucleotide-binding</keyword>
<evidence type="ECO:0000259" key="9">
    <source>
        <dbReference type="PROSITE" id="PS50893"/>
    </source>
</evidence>
<dbReference type="InterPro" id="IPR011527">
    <property type="entry name" value="ABC1_TM_dom"/>
</dbReference>
<keyword evidence="5" id="KW-0067">ATP-binding</keyword>
<sequence length="576" mass="64848">MKIYFELLKYITNVKKEISLKVVLGLGLSLTYLLQAAFMSMIVNAVWMKKDSEYILKYILIVVVLIAIRGAISKWIEGYNKVLSAKIKAKIRRFVIEKAYDLGPGYMNAKRSGDMISMLQDGIENLEPFFVNYIPQLFVVLLTGVFIFLYLVRLDSFSSILLIIAMLFCVFLPMLTMPLIDRHVTDYWKEYSRITSEYIDTIQGITTLKILNAEKERGVFLNNRANAFCRQSIKNTNISLFNSDLMLILTGITSSVAVISDGLRVSNGQVLETTLTAFMFLAVECARPMVALNQYWHGSFLGMSVARDLFNILKSKPSITNIESPKKTGLETGSLDIIIEKMYFEYEKENEVLKDISISIKGGSTVAIVGKSGSGKSTLLNLLMRFYDVKSGVINLNGVNIKDYDIDYLRKNISVVFQDSFLFYDTIRENVRIAKPDASEEDVINACKSANIHDFIMSLPKGYDTWVGERGMTLSGGQRQRISIARAILKNSPVLLLDEATSSVDVHSEEEIQLALNEVMKNRTTIIVAHRLSTVKNADRIYALDKGRLAEEGTHEELLKKDGVYASLIKAQEVLS</sequence>
<feature type="transmembrane region" description="Helical" evidence="8">
    <location>
        <begin position="133"/>
        <end position="152"/>
    </location>
</feature>
<comment type="subcellular location">
    <subcellularLocation>
        <location evidence="1">Cell membrane</location>
        <topology evidence="1">Multi-pass membrane protein</topology>
    </subcellularLocation>
</comment>
<reference evidence="11 12" key="1">
    <citation type="submission" date="2016-10" db="EMBL/GenBank/DDBJ databases">
        <authorList>
            <person name="de Groot N.N."/>
        </authorList>
    </citation>
    <scope>NUCLEOTIDE SEQUENCE [LARGE SCALE GENOMIC DNA]</scope>
    <source>
        <strain evidence="11 12">DSM 5522</strain>
    </source>
</reference>
<proteinExistence type="predicted"/>
<keyword evidence="12" id="KW-1185">Reference proteome</keyword>
<dbReference type="AlphaFoldDB" id="A0A1I0WFI0"/>
<evidence type="ECO:0000313" key="11">
    <source>
        <dbReference type="EMBL" id="SFA86706.1"/>
    </source>
</evidence>
<evidence type="ECO:0000313" key="12">
    <source>
        <dbReference type="Proteomes" id="UP000198838"/>
    </source>
</evidence>
<dbReference type="OrthoDB" id="9762778at2"/>
<feature type="domain" description="ABC transporter" evidence="9">
    <location>
        <begin position="337"/>
        <end position="571"/>
    </location>
</feature>
<dbReference type="InterPro" id="IPR039421">
    <property type="entry name" value="Type_1_exporter"/>
</dbReference>
<dbReference type="STRING" id="1120918.SAMN05216249_10413"/>
<feature type="domain" description="ABC transmembrane type-1" evidence="10">
    <location>
        <begin position="22"/>
        <end position="297"/>
    </location>
</feature>
<feature type="transmembrane region" description="Helical" evidence="8">
    <location>
        <begin position="54"/>
        <end position="72"/>
    </location>
</feature>
<gene>
    <name evidence="11" type="ORF">SAMN05216249_10413</name>
</gene>